<dbReference type="Proteomes" id="UP000885690">
    <property type="component" value="Unassembled WGS sequence"/>
</dbReference>
<dbReference type="AlphaFoldDB" id="A0A7C0YCP9"/>
<keyword evidence="1" id="KW-1133">Transmembrane helix</keyword>
<gene>
    <name evidence="3" type="ORF">ENF32_01455</name>
</gene>
<comment type="caution">
    <text evidence="3">The sequence shown here is derived from an EMBL/GenBank/DDBJ whole genome shotgun (WGS) entry which is preliminary data.</text>
</comment>
<feature type="transmembrane region" description="Helical" evidence="1">
    <location>
        <begin position="89"/>
        <end position="107"/>
    </location>
</feature>
<reference evidence="3" key="1">
    <citation type="journal article" date="2020" name="mSystems">
        <title>Genome- and Community-Level Interaction Insights into Carbon Utilization and Element Cycling Functions of Hydrothermarchaeota in Hydrothermal Sediment.</title>
        <authorList>
            <person name="Zhou Z."/>
            <person name="Liu Y."/>
            <person name="Xu W."/>
            <person name="Pan J."/>
            <person name="Luo Z.H."/>
            <person name="Li M."/>
        </authorList>
    </citation>
    <scope>NUCLEOTIDE SEQUENCE [LARGE SCALE GENOMIC DNA]</scope>
    <source>
        <strain evidence="3">HyVt-115</strain>
    </source>
</reference>
<accession>A0A7C0YCP9</accession>
<protein>
    <submittedName>
        <fullName evidence="3">DUF4405 domain-containing protein</fullName>
    </submittedName>
</protein>
<evidence type="ECO:0000259" key="2">
    <source>
        <dbReference type="Pfam" id="PF14358"/>
    </source>
</evidence>
<feature type="domain" description="Flavinylation-associated cytochrome" evidence="2">
    <location>
        <begin position="4"/>
        <end position="70"/>
    </location>
</feature>
<evidence type="ECO:0000256" key="1">
    <source>
        <dbReference type="SAM" id="Phobius"/>
    </source>
</evidence>
<name>A0A7C0YCP9_9BACT</name>
<dbReference type="Pfam" id="PF14358">
    <property type="entry name" value="DUF4405"/>
    <property type="match status" value="1"/>
</dbReference>
<keyword evidence="1" id="KW-0812">Transmembrane</keyword>
<feature type="transmembrane region" description="Helical" evidence="1">
    <location>
        <begin position="47"/>
        <end position="68"/>
    </location>
</feature>
<organism evidence="3">
    <name type="scientific">Thermosulfidibacter takaii</name>
    <dbReference type="NCBI Taxonomy" id="412593"/>
    <lineage>
        <taxon>Bacteria</taxon>
        <taxon>Pseudomonadati</taxon>
        <taxon>Thermosulfidibacterota</taxon>
        <taxon>Thermosulfidibacteria</taxon>
        <taxon>Thermosulfidibacterales</taxon>
        <taxon>Thermosulfidibacteraceae</taxon>
    </lineage>
</organism>
<feature type="transmembrane region" description="Helical" evidence="1">
    <location>
        <begin position="7"/>
        <end position="27"/>
    </location>
</feature>
<dbReference type="InterPro" id="IPR025517">
    <property type="entry name" value="DUF4405"/>
</dbReference>
<evidence type="ECO:0000313" key="3">
    <source>
        <dbReference type="EMBL" id="HDD52719.1"/>
    </source>
</evidence>
<proteinExistence type="predicted"/>
<sequence>MRRYVSLFLLWSLLALVATGIVLYIMPHGRVAYWTGWRLLGLDKDQWTSIHIVFALIMLVAGILHIYLNWNSIVRYLKGVGSKLLTTESLITALVSLTLLITSIYNLPPSKTLMDLQEKVKDSWTQPAIRPPLPHAELLTLNQLAKRLKVSPDRVVALLKAQGVKVVSSGETLREVARRNHSAPDRVYSMLLKALGKGTPSS</sequence>
<keyword evidence="1" id="KW-0472">Membrane</keyword>
<dbReference type="EMBL" id="DQWS01000055">
    <property type="protein sequence ID" value="HDD52719.1"/>
    <property type="molecule type" value="Genomic_DNA"/>
</dbReference>